<dbReference type="InterPro" id="IPR025792">
    <property type="entry name" value="tRNA_Gua_MeTrfase_euk"/>
</dbReference>
<accession>A0AAV2N5N6</accession>
<feature type="binding site" evidence="11">
    <location>
        <position position="246"/>
    </location>
    <ligand>
        <name>S-adenosyl-L-methionine</name>
        <dbReference type="ChEBI" id="CHEBI:59789"/>
    </ligand>
</feature>
<comment type="catalytic activity">
    <reaction evidence="10 11">
        <text>guanosine(37) in tRNA + S-adenosyl-L-methionine = N(1)-methylguanosine(37) in tRNA + S-adenosyl-L-homocysteine + H(+)</text>
        <dbReference type="Rhea" id="RHEA:36899"/>
        <dbReference type="Rhea" id="RHEA-COMP:10145"/>
        <dbReference type="Rhea" id="RHEA-COMP:10147"/>
        <dbReference type="ChEBI" id="CHEBI:15378"/>
        <dbReference type="ChEBI" id="CHEBI:57856"/>
        <dbReference type="ChEBI" id="CHEBI:59789"/>
        <dbReference type="ChEBI" id="CHEBI:73542"/>
        <dbReference type="ChEBI" id="CHEBI:74269"/>
        <dbReference type="EC" id="2.1.1.228"/>
    </reaction>
</comment>
<dbReference type="EC" id="2.1.1.228" evidence="11"/>
<dbReference type="Pfam" id="PF02475">
    <property type="entry name" value="TRM5-TYW2_MTfase"/>
    <property type="match status" value="1"/>
</dbReference>
<organism evidence="13 14">
    <name type="scientific">Lasius platythorax</name>
    <dbReference type="NCBI Taxonomy" id="488582"/>
    <lineage>
        <taxon>Eukaryota</taxon>
        <taxon>Metazoa</taxon>
        <taxon>Ecdysozoa</taxon>
        <taxon>Arthropoda</taxon>
        <taxon>Hexapoda</taxon>
        <taxon>Insecta</taxon>
        <taxon>Pterygota</taxon>
        <taxon>Neoptera</taxon>
        <taxon>Endopterygota</taxon>
        <taxon>Hymenoptera</taxon>
        <taxon>Apocrita</taxon>
        <taxon>Aculeata</taxon>
        <taxon>Formicoidea</taxon>
        <taxon>Formicidae</taxon>
        <taxon>Formicinae</taxon>
        <taxon>Lasius</taxon>
        <taxon>Lasius</taxon>
    </lineage>
</organism>
<feature type="binding site" evidence="11">
    <location>
        <begin position="312"/>
        <end position="313"/>
    </location>
    <ligand>
        <name>S-adenosyl-L-methionine</name>
        <dbReference type="ChEBI" id="CHEBI:59789"/>
    </ligand>
</feature>
<evidence type="ECO:0000256" key="3">
    <source>
        <dbReference type="ARBA" id="ARBA00022603"/>
    </source>
</evidence>
<comment type="function">
    <text evidence="11">Specifically methylates the N1 position of guanosine-37 in various cytoplasmic and mitochondrial tRNAs. Methylation is not dependent on the nature of the nucleoside 5' of the target nucleoside. This is the first step in the biosynthesis of wybutosine (yW), a modified base adjacent to the anticodon of tRNAs and required for accurate decoding.</text>
</comment>
<dbReference type="Pfam" id="PF25133">
    <property type="entry name" value="TYW2_N_2"/>
    <property type="match status" value="1"/>
</dbReference>
<reference evidence="13" key="1">
    <citation type="submission" date="2024-04" db="EMBL/GenBank/DDBJ databases">
        <authorList>
            <consortium name="Molecular Ecology Group"/>
        </authorList>
    </citation>
    <scope>NUCLEOTIDE SEQUENCE</scope>
</reference>
<keyword evidence="6 11" id="KW-0819">tRNA processing</keyword>
<evidence type="ECO:0000256" key="4">
    <source>
        <dbReference type="ARBA" id="ARBA00022679"/>
    </source>
</evidence>
<dbReference type="AlphaFoldDB" id="A0AAV2N5N6"/>
<evidence type="ECO:0000256" key="8">
    <source>
        <dbReference type="ARBA" id="ARBA00023242"/>
    </source>
</evidence>
<dbReference type="InterPro" id="IPR056743">
    <property type="entry name" value="TRM5-TYW2-like_MTfase"/>
</dbReference>
<feature type="domain" description="SAM-dependent methyltransferase TRM5/TYW2-type" evidence="12">
    <location>
        <begin position="157"/>
        <end position="432"/>
    </location>
</feature>
<dbReference type="Gene3D" id="3.40.50.150">
    <property type="entry name" value="Vaccinia Virus protein VP39"/>
    <property type="match status" value="1"/>
</dbReference>
<dbReference type="InterPro" id="IPR030382">
    <property type="entry name" value="MeTrfase_TRM5/TYW2"/>
</dbReference>
<dbReference type="FunFam" id="3.30.300.110:FF:000001">
    <property type="entry name" value="tRNA (guanine(37)-N1)-methyltransferase"/>
    <property type="match status" value="1"/>
</dbReference>
<dbReference type="PANTHER" id="PTHR23245">
    <property type="entry name" value="TRNA METHYLTRANSFERASE"/>
    <property type="match status" value="1"/>
</dbReference>
<dbReference type="InterPro" id="IPR056744">
    <property type="entry name" value="TRM5/TYW2-like_N"/>
</dbReference>
<protein>
    <recommendedName>
        <fullName evidence="11">tRNA (guanine(37)-N1)-methyltransferase</fullName>
        <ecNumber evidence="11">2.1.1.228</ecNumber>
    </recommendedName>
    <alternativeName>
        <fullName evidence="11">M1G-methyltransferase</fullName>
    </alternativeName>
    <alternativeName>
        <fullName evidence="11">tRNA [GM37] methyltransferase</fullName>
    </alternativeName>
    <alternativeName>
        <fullName evidence="11">tRNA methyltransferase 5 homolog</fullName>
    </alternativeName>
</protein>
<dbReference type="EMBL" id="OZ034833">
    <property type="protein sequence ID" value="CAL1674984.1"/>
    <property type="molecule type" value="Genomic_DNA"/>
</dbReference>
<dbReference type="SUPFAM" id="SSF53335">
    <property type="entry name" value="S-adenosyl-L-methionine-dependent methyltransferases"/>
    <property type="match status" value="1"/>
</dbReference>
<dbReference type="GO" id="GO:0002939">
    <property type="term" value="P:tRNA N1-guanine methylation"/>
    <property type="evidence" value="ECO:0007669"/>
    <property type="project" value="TreeGrafter"/>
</dbReference>
<dbReference type="GO" id="GO:0005634">
    <property type="term" value="C:nucleus"/>
    <property type="evidence" value="ECO:0007669"/>
    <property type="project" value="UniProtKB-SubCell"/>
</dbReference>
<dbReference type="Proteomes" id="UP001497644">
    <property type="component" value="Chromosome 10"/>
</dbReference>
<dbReference type="InterPro" id="IPR031389">
    <property type="entry name" value="RBIS"/>
</dbReference>
<dbReference type="GO" id="GO:0052906">
    <property type="term" value="F:tRNA (guanine(37)-N1)-methyltransferase activity"/>
    <property type="evidence" value="ECO:0007669"/>
    <property type="project" value="UniProtKB-UniRule"/>
</dbReference>
<dbReference type="PROSITE" id="PS51684">
    <property type="entry name" value="SAM_MT_TRM5_TYW2"/>
    <property type="match status" value="1"/>
</dbReference>
<dbReference type="HAMAP" id="MF_03152">
    <property type="entry name" value="TRM5"/>
    <property type="match status" value="1"/>
</dbReference>
<evidence type="ECO:0000259" key="12">
    <source>
        <dbReference type="PROSITE" id="PS51684"/>
    </source>
</evidence>
<comment type="subcellular location">
    <subcellularLocation>
        <location evidence="11">Mitochondrion matrix</location>
    </subcellularLocation>
    <subcellularLocation>
        <location evidence="11">Nucleus</location>
    </subcellularLocation>
    <subcellularLocation>
        <location evidence="11">Cytoplasm</location>
    </subcellularLocation>
    <text evidence="11">Predominantly in the mitochondria and in the nucleus.</text>
</comment>
<comment type="subunit">
    <text evidence="11">Monomer.</text>
</comment>
<keyword evidence="5 11" id="KW-0949">S-adenosyl-L-methionine</keyword>
<sequence>MILYIAVGRFVSAVLHSSYLKNQYCFYTTTMISLLVPPVSVRGMTCLDRDAFTTIVNVPTLKLCNTAVSRTMHILKKYLLKICNFKPIQKTSEGVIVYLNPNIVTKFEDITENDRKLLADQYEHFDIMSITMKYDNWRRDETLKSILPEDIQVPTAYTLVGHIVQLNLRDVHLPYKTIIGQIFLDKTPNVRTVVNKMNTIDTTFRYFAMEILAGERNTITITKEHGCTYQFDFAQVYWNSRLSTEHTRMTTFMKQGDVLYDVFAGVGPFAIPAARKKIQVFANDLNPESYKWLQKNAAVNKLKNNFKAFNMDGRDFLRNIVKDDILSRRAQDSPGSEHVIMNLPASAIEFLDILPDWFTQEEFEKVCLKPLTFHVYCFVKANKTGNVCRLGRLLVEQKLGYTLSTDAIVNIQDIRDVSPNKEMKTMGKNKETHKNKNVFKVATVRSIKLKAKAQKIINLKKIDPKGNKISNKDKTANMDRLLQELRKDVQVLNSKAKLEPIEKNTIKINTKSLISKVTPAQTNATASKIEQMQL</sequence>
<keyword evidence="8 11" id="KW-0539">Nucleus</keyword>
<gene>
    <name evidence="13" type="ORF">LPLAT_LOCUS1502</name>
</gene>
<keyword evidence="7 11" id="KW-0496">Mitochondrion</keyword>
<dbReference type="InterPro" id="IPR029063">
    <property type="entry name" value="SAM-dependent_MTases_sf"/>
</dbReference>
<dbReference type="GO" id="GO:0070901">
    <property type="term" value="P:mitochondrial tRNA methylation"/>
    <property type="evidence" value="ECO:0007669"/>
    <property type="project" value="UniProtKB-ARBA"/>
</dbReference>
<evidence type="ECO:0000256" key="6">
    <source>
        <dbReference type="ARBA" id="ARBA00022694"/>
    </source>
</evidence>
<feature type="binding site" evidence="11">
    <location>
        <position position="342"/>
    </location>
    <ligand>
        <name>S-adenosyl-L-methionine</name>
        <dbReference type="ChEBI" id="CHEBI:59789"/>
    </ligand>
</feature>
<evidence type="ECO:0000256" key="1">
    <source>
        <dbReference type="ARBA" id="ARBA00009775"/>
    </source>
</evidence>
<name>A0AAV2N5N6_9HYME</name>
<comment type="similarity">
    <text evidence="11">Belongs to the TRM5 / TYW2 family.</text>
</comment>
<evidence type="ECO:0000313" key="13">
    <source>
        <dbReference type="EMBL" id="CAL1674984.1"/>
    </source>
</evidence>
<evidence type="ECO:0000313" key="14">
    <source>
        <dbReference type="Proteomes" id="UP001497644"/>
    </source>
</evidence>
<dbReference type="PANTHER" id="PTHR23245:SF36">
    <property type="entry name" value="TRNA (GUANINE(37)-N1)-METHYLTRANSFERASE"/>
    <property type="match status" value="1"/>
</dbReference>
<dbReference type="GO" id="GO:0005759">
    <property type="term" value="C:mitochondrial matrix"/>
    <property type="evidence" value="ECO:0007669"/>
    <property type="project" value="UniProtKB-SubCell"/>
</dbReference>
<evidence type="ECO:0000256" key="11">
    <source>
        <dbReference type="HAMAP-Rule" id="MF_03152"/>
    </source>
</evidence>
<dbReference type="Pfam" id="PF15679">
    <property type="entry name" value="DUF4665"/>
    <property type="match status" value="1"/>
</dbReference>
<proteinExistence type="inferred from homology"/>
<evidence type="ECO:0000256" key="2">
    <source>
        <dbReference type="ARBA" id="ARBA00022490"/>
    </source>
</evidence>
<dbReference type="Gene3D" id="3.30.300.110">
    <property type="entry name" value="Met-10+ protein-like domains"/>
    <property type="match status" value="1"/>
</dbReference>
<keyword evidence="4 11" id="KW-0808">Transferase</keyword>
<keyword evidence="14" id="KW-1185">Reference proteome</keyword>
<evidence type="ECO:0000256" key="5">
    <source>
        <dbReference type="ARBA" id="ARBA00022691"/>
    </source>
</evidence>
<evidence type="ECO:0000256" key="7">
    <source>
        <dbReference type="ARBA" id="ARBA00023128"/>
    </source>
</evidence>
<keyword evidence="2 11" id="KW-0963">Cytoplasm</keyword>
<evidence type="ECO:0000256" key="10">
    <source>
        <dbReference type="ARBA" id="ARBA00047783"/>
    </source>
</evidence>
<dbReference type="CDD" id="cd02440">
    <property type="entry name" value="AdoMet_MTases"/>
    <property type="match status" value="1"/>
</dbReference>
<feature type="binding site" evidence="11">
    <location>
        <begin position="284"/>
        <end position="285"/>
    </location>
    <ligand>
        <name>S-adenosyl-L-methionine</name>
        <dbReference type="ChEBI" id="CHEBI:59789"/>
    </ligand>
</feature>
<keyword evidence="3 11" id="KW-0489">Methyltransferase</keyword>
<comment type="similarity">
    <text evidence="1">Belongs to the class I-like SAM-binding methyltransferase superfamily. TRM5/TYW2 family.</text>
</comment>
<dbReference type="GO" id="GO:0042254">
    <property type="term" value="P:ribosome biogenesis"/>
    <property type="evidence" value="ECO:0007669"/>
    <property type="project" value="InterPro"/>
</dbReference>
<evidence type="ECO:0000256" key="9">
    <source>
        <dbReference type="ARBA" id="ARBA00045951"/>
    </source>
</evidence>
<comment type="function">
    <text evidence="9">Involved in mitochondrial tRNA methylation. Specifically methylates the N1 position of guanosine-37 in various tRNAs. Methylation is not dependent on the nature of the nucleoside 5' of the target nucleoside. This is the first step in the biosynthesis of wybutosine (yW), a modified base adjacent to the anticodon of tRNAs and required for accurate decoding.</text>
</comment>